<evidence type="ECO:0000256" key="4">
    <source>
        <dbReference type="ARBA" id="ARBA00022617"/>
    </source>
</evidence>
<keyword evidence="9 11" id="KW-0408">Iron</keyword>
<dbReference type="PANTHER" id="PTHR11961">
    <property type="entry name" value="CYTOCHROME C"/>
    <property type="match status" value="1"/>
</dbReference>
<dbReference type="FunFam" id="1.10.760.10:FF:000026">
    <property type="entry name" value="Cytochrome C, membrane-bound"/>
    <property type="match status" value="1"/>
</dbReference>
<keyword evidence="2" id="KW-0813">Transport</keyword>
<gene>
    <name evidence="15" type="ORF">FRZ44_04420</name>
</gene>
<evidence type="ECO:0000256" key="2">
    <source>
        <dbReference type="ARBA" id="ARBA00022448"/>
    </source>
</evidence>
<keyword evidence="8 13" id="KW-1133">Transmembrane helix</keyword>
<feature type="transmembrane region" description="Helical" evidence="13">
    <location>
        <begin position="12"/>
        <end position="34"/>
    </location>
</feature>
<evidence type="ECO:0000256" key="7">
    <source>
        <dbReference type="ARBA" id="ARBA00022982"/>
    </source>
</evidence>
<evidence type="ECO:0000256" key="11">
    <source>
        <dbReference type="PROSITE-ProRule" id="PRU00433"/>
    </source>
</evidence>
<dbReference type="GO" id="GO:0020037">
    <property type="term" value="F:heme binding"/>
    <property type="evidence" value="ECO:0007669"/>
    <property type="project" value="InterPro"/>
</dbReference>
<dbReference type="InterPro" id="IPR036909">
    <property type="entry name" value="Cyt_c-like_dom_sf"/>
</dbReference>
<dbReference type="Proteomes" id="UP000326202">
    <property type="component" value="Chromosome"/>
</dbReference>
<feature type="domain" description="Cytochrome c" evidence="14">
    <location>
        <begin position="72"/>
        <end position="172"/>
    </location>
</feature>
<evidence type="ECO:0000313" key="16">
    <source>
        <dbReference type="Proteomes" id="UP000326202"/>
    </source>
</evidence>
<evidence type="ECO:0000256" key="9">
    <source>
        <dbReference type="ARBA" id="ARBA00023004"/>
    </source>
</evidence>
<evidence type="ECO:0000256" key="13">
    <source>
        <dbReference type="SAM" id="Phobius"/>
    </source>
</evidence>
<protein>
    <recommendedName>
        <fullName evidence="14">Cytochrome c domain-containing protein</fullName>
    </recommendedName>
</protein>
<evidence type="ECO:0000256" key="8">
    <source>
        <dbReference type="ARBA" id="ARBA00022989"/>
    </source>
</evidence>
<evidence type="ECO:0000256" key="10">
    <source>
        <dbReference type="ARBA" id="ARBA00023136"/>
    </source>
</evidence>
<keyword evidence="6 11" id="KW-0479">Metal-binding</keyword>
<sequence>MSSSSSLELNKIVGAILVAGIVAMVTGTLAGMLVKPHHAEHEAVSAGEGGGGAAKPAGPAPIEPISGLLANADVAKGQDIAKKCLTCHSFGKGEPAKVGPNLYGIVGNKHGHMEGFSYSTAISSINKPWGYEELNHFLFNPKAYAPGTKMGFAGLPKTDERADVIAYLRTLADAPVALPTQEEIDAANKAYEDAKAAAAAPPPSSSSAAPAASTTQEAAAPADDSAAVVALIASADPAKGQEIAKKCAVCHSFGQGEPAKVGPNLYGIVGNKHAHMEGFSYSEAMKNTPGTWDYAHLAHFLLNPKDAVPGTKMAFAGLKKPEDRAAVIAYLRTLSDNPVPLP</sequence>
<evidence type="ECO:0000256" key="3">
    <source>
        <dbReference type="ARBA" id="ARBA00022475"/>
    </source>
</evidence>
<evidence type="ECO:0000256" key="12">
    <source>
        <dbReference type="SAM" id="MobiDB-lite"/>
    </source>
</evidence>
<dbReference type="EMBL" id="CP042906">
    <property type="protein sequence ID" value="QEX15162.1"/>
    <property type="molecule type" value="Genomic_DNA"/>
</dbReference>
<organism evidence="15 16">
    <name type="scientific">Hypericibacter terrae</name>
    <dbReference type="NCBI Taxonomy" id="2602015"/>
    <lineage>
        <taxon>Bacteria</taxon>
        <taxon>Pseudomonadati</taxon>
        <taxon>Pseudomonadota</taxon>
        <taxon>Alphaproteobacteria</taxon>
        <taxon>Rhodospirillales</taxon>
        <taxon>Dongiaceae</taxon>
        <taxon>Hypericibacter</taxon>
    </lineage>
</organism>
<dbReference type="InterPro" id="IPR009056">
    <property type="entry name" value="Cyt_c-like_dom"/>
</dbReference>
<feature type="compositionally biased region" description="Low complexity" evidence="12">
    <location>
        <begin position="205"/>
        <end position="219"/>
    </location>
</feature>
<keyword evidence="7" id="KW-0249">Electron transport</keyword>
<dbReference type="RefSeq" id="WP_151175645.1">
    <property type="nucleotide sequence ID" value="NZ_CP042906.1"/>
</dbReference>
<keyword evidence="10 13" id="KW-0472">Membrane</keyword>
<keyword evidence="5 13" id="KW-0812">Transmembrane</keyword>
<dbReference type="KEGG" id="htq:FRZ44_04420"/>
<evidence type="ECO:0000313" key="15">
    <source>
        <dbReference type="EMBL" id="QEX15162.1"/>
    </source>
</evidence>
<keyword evidence="4 11" id="KW-0349">Heme</keyword>
<dbReference type="SUPFAM" id="SSF46626">
    <property type="entry name" value="Cytochrome c"/>
    <property type="match status" value="2"/>
</dbReference>
<name>A0A5J6MCY6_9PROT</name>
<dbReference type="GO" id="GO:0009055">
    <property type="term" value="F:electron transfer activity"/>
    <property type="evidence" value="ECO:0007669"/>
    <property type="project" value="InterPro"/>
</dbReference>
<accession>A0A5J6MCY6</accession>
<dbReference type="PROSITE" id="PS51007">
    <property type="entry name" value="CYTC"/>
    <property type="match status" value="2"/>
</dbReference>
<evidence type="ECO:0000259" key="14">
    <source>
        <dbReference type="PROSITE" id="PS51007"/>
    </source>
</evidence>
<reference evidence="15 16" key="1">
    <citation type="submission" date="2019-08" db="EMBL/GenBank/DDBJ databases">
        <title>Hyperibacter terrae gen. nov., sp. nov. and Hyperibacter viscosus sp. nov., two new members in the family Rhodospirillaceae isolated from the rhizosphere of Hypericum perforatum.</title>
        <authorList>
            <person name="Noviana Z."/>
        </authorList>
    </citation>
    <scope>NUCLEOTIDE SEQUENCE [LARGE SCALE GENOMIC DNA]</scope>
    <source>
        <strain evidence="15 16">R5913</strain>
    </source>
</reference>
<dbReference type="GO" id="GO:0046872">
    <property type="term" value="F:metal ion binding"/>
    <property type="evidence" value="ECO:0007669"/>
    <property type="project" value="UniProtKB-KW"/>
</dbReference>
<evidence type="ECO:0000256" key="5">
    <source>
        <dbReference type="ARBA" id="ARBA00022692"/>
    </source>
</evidence>
<comment type="subcellular location">
    <subcellularLocation>
        <location evidence="1">Cell membrane</location>
        <topology evidence="1">Single-pass membrane protein</topology>
    </subcellularLocation>
</comment>
<dbReference type="Pfam" id="PF00034">
    <property type="entry name" value="Cytochrom_C"/>
    <property type="match status" value="2"/>
</dbReference>
<evidence type="ECO:0000256" key="1">
    <source>
        <dbReference type="ARBA" id="ARBA00004162"/>
    </source>
</evidence>
<evidence type="ECO:0000256" key="6">
    <source>
        <dbReference type="ARBA" id="ARBA00022723"/>
    </source>
</evidence>
<dbReference type="InterPro" id="IPR002327">
    <property type="entry name" value="Cyt_c_1A/1B"/>
</dbReference>
<keyword evidence="3" id="KW-1003">Cell membrane</keyword>
<dbReference type="PRINTS" id="PR00604">
    <property type="entry name" value="CYTCHRMECIAB"/>
</dbReference>
<dbReference type="Gene3D" id="1.10.760.10">
    <property type="entry name" value="Cytochrome c-like domain"/>
    <property type="match status" value="2"/>
</dbReference>
<feature type="domain" description="Cytochrome c" evidence="14">
    <location>
        <begin position="235"/>
        <end position="335"/>
    </location>
</feature>
<dbReference type="AlphaFoldDB" id="A0A5J6MCY6"/>
<proteinExistence type="predicted"/>
<dbReference type="GO" id="GO:0005886">
    <property type="term" value="C:plasma membrane"/>
    <property type="evidence" value="ECO:0007669"/>
    <property type="project" value="UniProtKB-SubCell"/>
</dbReference>
<keyword evidence="16" id="KW-1185">Reference proteome</keyword>
<feature type="region of interest" description="Disordered" evidence="12">
    <location>
        <begin position="195"/>
        <end position="219"/>
    </location>
</feature>
<dbReference type="OrthoDB" id="9805828at2"/>